<accession>A0ABW0QHW2</accession>
<evidence type="ECO:0000313" key="2">
    <source>
        <dbReference type="EMBL" id="MFC5523900.1"/>
    </source>
</evidence>
<dbReference type="Gene3D" id="3.40.190.150">
    <property type="entry name" value="Bordetella uptake gene, domain 1"/>
    <property type="match status" value="1"/>
</dbReference>
<comment type="similarity">
    <text evidence="1">Belongs to the UPF0065 (bug) family.</text>
</comment>
<dbReference type="CDD" id="cd07012">
    <property type="entry name" value="PBP2_Bug_TTT"/>
    <property type="match status" value="1"/>
</dbReference>
<organism evidence="2 3">
    <name type="scientific">Polaromonas jejuensis</name>
    <dbReference type="NCBI Taxonomy" id="457502"/>
    <lineage>
        <taxon>Bacteria</taxon>
        <taxon>Pseudomonadati</taxon>
        <taxon>Pseudomonadota</taxon>
        <taxon>Betaproteobacteria</taxon>
        <taxon>Burkholderiales</taxon>
        <taxon>Comamonadaceae</taxon>
        <taxon>Polaromonas</taxon>
    </lineage>
</organism>
<sequence length="341" mass="35389">MLNLERRAVLGGLAGLGMTALGGTAPAWAQTAKTAAAGASGKARAARLAPKLRIVIPANAGGGWDQTGRALGTALLGAGMTDEIEYENKGGKGGTLGLAYYAEKYSNDPNTLLMGGMVMVGAVALQKPAVDMTRIQPIARLTSDYLVVVVAANSPIRSIGDLAERMRANPKEVPIAGGSAGGVDHVFAGVFTRASKGNPEELMYLPFAGGAEVVQAVLGGKAVAGISGYSEFSEQLASGKLRAIGVSSKRSVFGIPAIREQGVDVDMANWRGVFTGQGVSAARQAEMVEAVKAATGHESWQKTLKQNHWASSLLSGPSFSSFIDFDMTTSRVMVHLLKLKV</sequence>
<keyword evidence="3" id="KW-1185">Reference proteome</keyword>
<reference evidence="3" key="1">
    <citation type="journal article" date="2019" name="Int. J. Syst. Evol. Microbiol.">
        <title>The Global Catalogue of Microorganisms (GCM) 10K type strain sequencing project: providing services to taxonomists for standard genome sequencing and annotation.</title>
        <authorList>
            <consortium name="The Broad Institute Genomics Platform"/>
            <consortium name="The Broad Institute Genome Sequencing Center for Infectious Disease"/>
            <person name="Wu L."/>
            <person name="Ma J."/>
        </authorList>
    </citation>
    <scope>NUCLEOTIDE SEQUENCE [LARGE SCALE GENOMIC DNA]</scope>
    <source>
        <strain evidence="3">CGMCC 4.7277</strain>
    </source>
</reference>
<evidence type="ECO:0000256" key="1">
    <source>
        <dbReference type="ARBA" id="ARBA00006987"/>
    </source>
</evidence>
<dbReference type="InterPro" id="IPR006311">
    <property type="entry name" value="TAT_signal"/>
</dbReference>
<protein>
    <submittedName>
        <fullName evidence="2">Bug family tripartite tricarboxylate transporter substrate binding protein</fullName>
    </submittedName>
</protein>
<dbReference type="Proteomes" id="UP001596084">
    <property type="component" value="Unassembled WGS sequence"/>
</dbReference>
<evidence type="ECO:0000313" key="3">
    <source>
        <dbReference type="Proteomes" id="UP001596084"/>
    </source>
</evidence>
<dbReference type="InterPro" id="IPR005064">
    <property type="entry name" value="BUG"/>
</dbReference>
<dbReference type="InterPro" id="IPR042100">
    <property type="entry name" value="Bug_dom1"/>
</dbReference>
<name>A0ABW0QHW2_9BURK</name>
<dbReference type="SUPFAM" id="SSF53850">
    <property type="entry name" value="Periplasmic binding protein-like II"/>
    <property type="match status" value="1"/>
</dbReference>
<proteinExistence type="inferred from homology"/>
<dbReference type="PANTHER" id="PTHR42928:SF3">
    <property type="entry name" value="UPF0065 PROTEIN YFLP"/>
    <property type="match status" value="1"/>
</dbReference>
<dbReference type="PROSITE" id="PS51318">
    <property type="entry name" value="TAT"/>
    <property type="match status" value="1"/>
</dbReference>
<dbReference type="Gene3D" id="3.40.190.10">
    <property type="entry name" value="Periplasmic binding protein-like II"/>
    <property type="match status" value="1"/>
</dbReference>
<dbReference type="EMBL" id="JBHSMX010000066">
    <property type="protein sequence ID" value="MFC5523900.1"/>
    <property type="molecule type" value="Genomic_DNA"/>
</dbReference>
<dbReference type="Pfam" id="PF03401">
    <property type="entry name" value="TctC"/>
    <property type="match status" value="1"/>
</dbReference>
<comment type="caution">
    <text evidence="2">The sequence shown here is derived from an EMBL/GenBank/DDBJ whole genome shotgun (WGS) entry which is preliminary data.</text>
</comment>
<dbReference type="RefSeq" id="WP_068832158.1">
    <property type="nucleotide sequence ID" value="NZ_JBHSMX010000066.1"/>
</dbReference>
<dbReference type="PIRSF" id="PIRSF017082">
    <property type="entry name" value="YflP"/>
    <property type="match status" value="1"/>
</dbReference>
<gene>
    <name evidence="2" type="ORF">ACFPP7_23760</name>
</gene>
<dbReference type="PANTHER" id="PTHR42928">
    <property type="entry name" value="TRICARBOXYLATE-BINDING PROTEIN"/>
    <property type="match status" value="1"/>
</dbReference>